<dbReference type="Gene3D" id="3.40.50.720">
    <property type="entry name" value="NAD(P)-binding Rossmann-like Domain"/>
    <property type="match status" value="1"/>
</dbReference>
<accession>A0A1G9VBU9</accession>
<proteinExistence type="predicted"/>
<gene>
    <name evidence="1" type="ORF">SAMN05216259_101216</name>
</gene>
<organism evidence="1 2">
    <name type="scientific">Actinacidiphila guanduensis</name>
    <dbReference type="NCBI Taxonomy" id="310781"/>
    <lineage>
        <taxon>Bacteria</taxon>
        <taxon>Bacillati</taxon>
        <taxon>Actinomycetota</taxon>
        <taxon>Actinomycetes</taxon>
        <taxon>Kitasatosporales</taxon>
        <taxon>Streptomycetaceae</taxon>
        <taxon>Actinacidiphila</taxon>
    </lineage>
</organism>
<dbReference type="Proteomes" id="UP000199341">
    <property type="component" value="Unassembled WGS sequence"/>
</dbReference>
<dbReference type="EMBL" id="FNIE01000001">
    <property type="protein sequence ID" value="SDM69694.1"/>
    <property type="molecule type" value="Genomic_DNA"/>
</dbReference>
<evidence type="ECO:0000313" key="1">
    <source>
        <dbReference type="EMBL" id="SDM69694.1"/>
    </source>
</evidence>
<dbReference type="InterPro" id="IPR036291">
    <property type="entry name" value="NAD(P)-bd_dom_sf"/>
</dbReference>
<evidence type="ECO:0000313" key="2">
    <source>
        <dbReference type="Proteomes" id="UP000199341"/>
    </source>
</evidence>
<evidence type="ECO:0008006" key="3">
    <source>
        <dbReference type="Google" id="ProtNLM"/>
    </source>
</evidence>
<dbReference type="STRING" id="310781.SAMN05216259_101216"/>
<dbReference type="SUPFAM" id="SSF51735">
    <property type="entry name" value="NAD(P)-binding Rossmann-fold domains"/>
    <property type="match status" value="1"/>
</dbReference>
<sequence>MLTTQYAKELKDVKVNAADPGQTATDFTGGLGHSVADGAESIVTLATIGPDGPTGQFIDRFGNLPW</sequence>
<protein>
    <recommendedName>
        <fullName evidence="3">Short-chain dehydrogenase</fullName>
    </recommendedName>
</protein>
<keyword evidence="2" id="KW-1185">Reference proteome</keyword>
<dbReference type="AlphaFoldDB" id="A0A1G9VBU9"/>
<reference evidence="1 2" key="1">
    <citation type="submission" date="2016-10" db="EMBL/GenBank/DDBJ databases">
        <authorList>
            <person name="de Groot N.N."/>
        </authorList>
    </citation>
    <scope>NUCLEOTIDE SEQUENCE [LARGE SCALE GENOMIC DNA]</scope>
    <source>
        <strain evidence="1 2">CGMCC 4.2022</strain>
    </source>
</reference>
<name>A0A1G9VBU9_9ACTN</name>